<keyword evidence="5" id="KW-1185">Reference proteome</keyword>
<dbReference type="Pfam" id="PF14750">
    <property type="entry name" value="INTS2"/>
    <property type="match status" value="2"/>
</dbReference>
<reference evidence="4 5" key="2">
    <citation type="submission" date="2018-10" db="EMBL/GenBank/DDBJ databases">
        <authorList>
            <consortium name="Pathogen Informatics"/>
        </authorList>
    </citation>
    <scope>NUCLEOTIDE SEQUENCE [LARGE SCALE GENOMIC DNA]</scope>
</reference>
<gene>
    <name evidence="4" type="ORF">EVEC_LOCUS11049</name>
</gene>
<evidence type="ECO:0000256" key="2">
    <source>
        <dbReference type="ARBA" id="ARBA00006705"/>
    </source>
</evidence>
<dbReference type="AlphaFoldDB" id="A0A0N4VLK3"/>
<dbReference type="GO" id="GO:0034472">
    <property type="term" value="P:snRNA 3'-end processing"/>
    <property type="evidence" value="ECO:0007669"/>
    <property type="project" value="TreeGrafter"/>
</dbReference>
<accession>A0A0N4VLK3</accession>
<evidence type="ECO:0000256" key="1">
    <source>
        <dbReference type="ARBA" id="ARBA00004123"/>
    </source>
</evidence>
<reference evidence="6" key="1">
    <citation type="submission" date="2017-02" db="UniProtKB">
        <authorList>
            <consortium name="WormBaseParasite"/>
        </authorList>
    </citation>
    <scope>IDENTIFICATION</scope>
</reference>
<dbReference type="Proteomes" id="UP000274131">
    <property type="component" value="Unassembled WGS sequence"/>
</dbReference>
<comment type="subcellular location">
    <subcellularLocation>
        <location evidence="1">Nucleus</location>
    </subcellularLocation>
</comment>
<evidence type="ECO:0000313" key="4">
    <source>
        <dbReference type="EMBL" id="VDD96298.1"/>
    </source>
</evidence>
<dbReference type="InterPro" id="IPR029321">
    <property type="entry name" value="INTS2"/>
</dbReference>
<dbReference type="PANTHER" id="PTHR28608:SF1">
    <property type="entry name" value="INTEGRATOR COMPLEX SUBUNIT 2"/>
    <property type="match status" value="1"/>
</dbReference>
<dbReference type="STRING" id="51028.A0A0N4VLK3"/>
<evidence type="ECO:0000256" key="3">
    <source>
        <dbReference type="ARBA" id="ARBA00023242"/>
    </source>
</evidence>
<dbReference type="EMBL" id="UXUI01011515">
    <property type="protein sequence ID" value="VDD96298.1"/>
    <property type="molecule type" value="Genomic_DNA"/>
</dbReference>
<dbReference type="PRINTS" id="PR02105">
    <property type="entry name" value="INTSUBUNIT2"/>
</dbReference>
<dbReference type="InterPro" id="IPR026236">
    <property type="entry name" value="Int2_metazoa"/>
</dbReference>
<organism evidence="6">
    <name type="scientific">Enterobius vermicularis</name>
    <name type="common">Human pinworm</name>
    <dbReference type="NCBI Taxonomy" id="51028"/>
    <lineage>
        <taxon>Eukaryota</taxon>
        <taxon>Metazoa</taxon>
        <taxon>Ecdysozoa</taxon>
        <taxon>Nematoda</taxon>
        <taxon>Chromadorea</taxon>
        <taxon>Rhabditida</taxon>
        <taxon>Spirurina</taxon>
        <taxon>Oxyuridomorpha</taxon>
        <taxon>Oxyuroidea</taxon>
        <taxon>Oxyuridae</taxon>
        <taxon>Enterobius</taxon>
    </lineage>
</organism>
<evidence type="ECO:0000313" key="5">
    <source>
        <dbReference type="Proteomes" id="UP000274131"/>
    </source>
</evidence>
<dbReference type="PANTHER" id="PTHR28608">
    <property type="entry name" value="INTEGRATOR COMPLEX SUBUNIT 2"/>
    <property type="match status" value="1"/>
</dbReference>
<comment type="similarity">
    <text evidence="2">Belongs to the Integrator subunit 2 family.</text>
</comment>
<dbReference type="GO" id="GO:0032039">
    <property type="term" value="C:integrator complex"/>
    <property type="evidence" value="ECO:0007669"/>
    <property type="project" value="InterPro"/>
</dbReference>
<proteinExistence type="inferred from homology"/>
<protein>
    <submittedName>
        <fullName evidence="6">Integrator complex subunit 7</fullName>
    </submittedName>
</protein>
<sequence length="1006" mass="113844">MEKPEVDLRVVYSLIKNGTLLNEVGKVPAELLKPYFPSLISATISAQKATASAFEALRDRLLEFADCNSYAELLSVDAAEFERAVTESNKNSETKRRKFEFNSLTALDKLRTVADFLDENITDATSYATTYVMEYFNRRKCLDELVCAVVACAKLMPTRFDLPLVVRQLLVISNAPEIICLAACNLPDSLRVTVDALLSVQLPDEESVAAKNRSLALLKARDINLVLTVMCKCLDNSEFISRLLHSLHSRSPIGAFIQKSNNKPSVKLLRDRVSNAILDFSGNSENEFCEETRMAQLLAALRHLAGIRLSADESRSWLLFLTRTECEDDQYICVALAALVAYPQLIPPHLTEEEEIEASLIAFFDWLKQLASGDMRPMQQFFLLLSIHLHAAQCEQINALISSELKFKVVVNIRSLAALRNLFLRHGLSERDIAELASRVGVTRTLCSTVQGYLPVHCITQLLSTHSFSKHLIPVREWVSAQILECTTPLHPAVVDLMNAYAASCFSSTESDSNNAPLSEQFVLVVLRELFSGEIMDDVRIVPRIVTFFFFLSYKKAFDNVQKAGVRFFYSNYTEAVIPVRYLLNVVEARPFEFEAVRSSLFLLCGQYYPYMLPIPDSLIPSIRRDFSSEQYHIGRFPVSPDDVNIILKSVEGDPYLAIRIFEKLESQSLRVLIQYCECIIIAMKACLHEFAPLPFINSVTTVWKKLENVIPRKLFLETVKAWTGEPLTHEKLAEQPLLLFRCNEAVFENEQLFSCFLHFLSFYTLAGRTSLAQKLHASLATLGNKEEQKMEREELTRSLIGAEDSAIVQILLEICDRFNNPAVHDLACAHIHHMFIAEPLLPKVVHFQGYPRKLISLAVKKIPSMHICIKWVHELLAVPDLSKRLFAIVLIAELAEQYKIESSYMRVELVVDVLTTLERMLPCDEILYLTYGTVNSLGRMMYLFPQVTADIAHFLSRVSAVATSRMSVSATVLKSPFCLERRLVDSINRILTERSVLKRSSETVR</sequence>
<dbReference type="WBParaSite" id="EVEC_0001177101-mRNA-1">
    <property type="protein sequence ID" value="EVEC_0001177101-mRNA-1"/>
    <property type="gene ID" value="EVEC_0001177101"/>
</dbReference>
<keyword evidence="3" id="KW-0539">Nucleus</keyword>
<dbReference type="OrthoDB" id="70899at2759"/>
<evidence type="ECO:0000313" key="6">
    <source>
        <dbReference type="WBParaSite" id="EVEC_0001177101-mRNA-1"/>
    </source>
</evidence>
<name>A0A0N4VLK3_ENTVE</name>